<dbReference type="AlphaFoldDB" id="A0A0E9VEI2"/>
<reference evidence="1" key="1">
    <citation type="submission" date="2014-11" db="EMBL/GenBank/DDBJ databases">
        <authorList>
            <person name="Amaro Gonzalez C."/>
        </authorList>
    </citation>
    <scope>NUCLEOTIDE SEQUENCE</scope>
</reference>
<proteinExistence type="predicted"/>
<accession>A0A0E9VEI2</accession>
<sequence>MQLFCLTARTHNLCTLVLGSVEQAQVHMPVLLL</sequence>
<reference evidence="1" key="2">
    <citation type="journal article" date="2015" name="Fish Shellfish Immunol.">
        <title>Early steps in the European eel (Anguilla anguilla)-Vibrio vulnificus interaction in the gills: Role of the RtxA13 toxin.</title>
        <authorList>
            <person name="Callol A."/>
            <person name="Pajuelo D."/>
            <person name="Ebbesson L."/>
            <person name="Teles M."/>
            <person name="MacKenzie S."/>
            <person name="Amaro C."/>
        </authorList>
    </citation>
    <scope>NUCLEOTIDE SEQUENCE</scope>
</reference>
<protein>
    <submittedName>
        <fullName evidence="1">Uncharacterized protein</fullName>
    </submittedName>
</protein>
<name>A0A0E9VEI2_ANGAN</name>
<organism evidence="1">
    <name type="scientific">Anguilla anguilla</name>
    <name type="common">European freshwater eel</name>
    <name type="synonym">Muraena anguilla</name>
    <dbReference type="NCBI Taxonomy" id="7936"/>
    <lineage>
        <taxon>Eukaryota</taxon>
        <taxon>Metazoa</taxon>
        <taxon>Chordata</taxon>
        <taxon>Craniata</taxon>
        <taxon>Vertebrata</taxon>
        <taxon>Euteleostomi</taxon>
        <taxon>Actinopterygii</taxon>
        <taxon>Neopterygii</taxon>
        <taxon>Teleostei</taxon>
        <taxon>Anguilliformes</taxon>
        <taxon>Anguillidae</taxon>
        <taxon>Anguilla</taxon>
    </lineage>
</organism>
<dbReference type="EMBL" id="GBXM01032727">
    <property type="protein sequence ID" value="JAH75850.1"/>
    <property type="molecule type" value="Transcribed_RNA"/>
</dbReference>
<evidence type="ECO:0000313" key="1">
    <source>
        <dbReference type="EMBL" id="JAH75850.1"/>
    </source>
</evidence>